<evidence type="ECO:0000256" key="2">
    <source>
        <dbReference type="ARBA" id="ARBA00022801"/>
    </source>
</evidence>
<evidence type="ECO:0000256" key="1">
    <source>
        <dbReference type="ARBA" id="ARBA00008875"/>
    </source>
</evidence>
<gene>
    <name evidence="5" type="ORF">FAES_2405</name>
</gene>
<dbReference type="eggNOG" id="COG2730">
    <property type="taxonomic scope" value="Bacteria"/>
</dbReference>
<name>I0K8G1_9BACT</name>
<keyword evidence="2" id="KW-0378">Hydrolase</keyword>
<keyword evidence="6" id="KW-1185">Reference proteome</keyword>
<protein>
    <submittedName>
        <fullName evidence="5">Putative exported protein</fullName>
    </submittedName>
</protein>
<dbReference type="KEGG" id="fae:FAES_2405"/>
<dbReference type="PANTHER" id="PTHR12631">
    <property type="entry name" value="ALPHA-L-IDURONIDASE"/>
    <property type="match status" value="1"/>
</dbReference>
<reference evidence="5 6" key="1">
    <citation type="journal article" date="2012" name="J. Bacteriol.">
        <title>Genome Sequence of Fibrella aestuarina BUZ 2T, a Filamentous Marine Bacterium.</title>
        <authorList>
            <person name="Filippini M."/>
            <person name="Qi W."/>
            <person name="Blom J."/>
            <person name="Goesmann A."/>
            <person name="Smits T.H."/>
            <person name="Bagheri H.C."/>
        </authorList>
    </citation>
    <scope>NUCLEOTIDE SEQUENCE [LARGE SCALE GENOMIC DNA]</scope>
    <source>
        <strain evidence="6">BUZ 2T</strain>
    </source>
</reference>
<feature type="domain" description="Glycosyl hydrolases family 39 N-terminal catalytic" evidence="4">
    <location>
        <begin position="111"/>
        <end position="229"/>
    </location>
</feature>
<dbReference type="OrthoDB" id="912485at2"/>
<evidence type="ECO:0000256" key="3">
    <source>
        <dbReference type="ARBA" id="ARBA00023295"/>
    </source>
</evidence>
<evidence type="ECO:0000313" key="5">
    <source>
        <dbReference type="EMBL" id="CCH00414.1"/>
    </source>
</evidence>
<dbReference type="InterPro" id="IPR051923">
    <property type="entry name" value="Glycosyl_Hydrolase_39"/>
</dbReference>
<dbReference type="InterPro" id="IPR049166">
    <property type="entry name" value="GH39_cat"/>
</dbReference>
<dbReference type="InterPro" id="IPR017853">
    <property type="entry name" value="GH"/>
</dbReference>
<dbReference type="GO" id="GO:0004553">
    <property type="term" value="F:hydrolase activity, hydrolyzing O-glycosyl compounds"/>
    <property type="evidence" value="ECO:0007669"/>
    <property type="project" value="TreeGrafter"/>
</dbReference>
<dbReference type="STRING" id="1166018.FAES_2405"/>
<dbReference type="PATRIC" id="fig|1166018.3.peg.4164"/>
<dbReference type="Gene3D" id="3.20.20.80">
    <property type="entry name" value="Glycosidases"/>
    <property type="match status" value="1"/>
</dbReference>
<proteinExistence type="inferred from homology"/>
<dbReference type="Proteomes" id="UP000011058">
    <property type="component" value="Chromosome"/>
</dbReference>
<dbReference type="RefSeq" id="WP_015331513.1">
    <property type="nucleotide sequence ID" value="NC_020054.1"/>
</dbReference>
<dbReference type="AlphaFoldDB" id="I0K8G1"/>
<dbReference type="Pfam" id="PF01229">
    <property type="entry name" value="Glyco_hydro_39"/>
    <property type="match status" value="1"/>
</dbReference>
<organism evidence="5 6">
    <name type="scientific">Fibrella aestuarina BUZ 2</name>
    <dbReference type="NCBI Taxonomy" id="1166018"/>
    <lineage>
        <taxon>Bacteria</taxon>
        <taxon>Pseudomonadati</taxon>
        <taxon>Bacteroidota</taxon>
        <taxon>Cytophagia</taxon>
        <taxon>Cytophagales</taxon>
        <taxon>Spirosomataceae</taxon>
        <taxon>Fibrella</taxon>
    </lineage>
</organism>
<dbReference type="SUPFAM" id="SSF51445">
    <property type="entry name" value="(Trans)glycosidases"/>
    <property type="match status" value="1"/>
</dbReference>
<evidence type="ECO:0000313" key="6">
    <source>
        <dbReference type="Proteomes" id="UP000011058"/>
    </source>
</evidence>
<keyword evidence="3" id="KW-0326">Glycosidase</keyword>
<dbReference type="PANTHER" id="PTHR12631:SF10">
    <property type="entry name" value="BETA-XYLOSIDASE-LIKE PROTEIN-RELATED"/>
    <property type="match status" value="1"/>
</dbReference>
<dbReference type="EMBL" id="HE796683">
    <property type="protein sequence ID" value="CCH00414.1"/>
    <property type="molecule type" value="Genomic_DNA"/>
</dbReference>
<comment type="similarity">
    <text evidence="1">Belongs to the glycosyl hydrolase 39 family.</text>
</comment>
<sequence>MPINAFPYHGLSKRLSFLGLTSCLLSGTFAPTVAQKIDTSPDRVKTDLAVSMPRLGTVKPRSTDEIPSSNWLIGCETLDRDFTDYDQYKEYLVPLGIKRLRMQAGWDKTEKIKGQYDWAWLDHIVDDAHKRGLKPWLQTSYGNHNYPQGGGSNLGAGVPTSNEALAAWDRWVEALVKRYKNKVVDWEIWNEPNFGDNLENTPDKAAAMNIRTIDIIKRIQPEAKVSGLGLGHIGLAYAERFFKVLAEKKKINLFNNFTYHDYVYNPDSHYPKVMQLRAALDRYAPTIPLRQGENGAPSSPGFGRGALGDYDWSELTQAKWYTRRMLGDLGHDIETSVFGIIEMAYTNGPIHRLNYKGLIQSDSTKRAIRPKMAYYAVQHVTSIFDHTLERIPKVEHTHNRSYVPANADEVSYTPGTDRSLAVYGYRHKTSGKQLFTIWSDEAIPVESNKTRTLTFTFTNARFDQPVYVDIITGGVYTIPANQWKKTGMTYTFTDIPVYDAPILIADKSLIKTQN</sequence>
<evidence type="ECO:0000259" key="4">
    <source>
        <dbReference type="Pfam" id="PF01229"/>
    </source>
</evidence>
<dbReference type="HOGENOM" id="CLU_537293_0_0_10"/>
<accession>I0K8G1</accession>